<reference evidence="1 2" key="1">
    <citation type="submission" date="2016-12" db="EMBL/GenBank/DDBJ databases">
        <title>The new phylogeny of genus Mycobacterium.</title>
        <authorList>
            <person name="Tortoli E."/>
            <person name="Trovato A."/>
            <person name="Cirillo D.M."/>
        </authorList>
    </citation>
    <scope>NUCLEOTIDE SEQUENCE [LARGE SCALE GENOMIC DNA]</scope>
    <source>
        <strain evidence="1 2">DSM 45069</strain>
    </source>
</reference>
<gene>
    <name evidence="1" type="ORF">BST14_27770</name>
</gene>
<evidence type="ECO:0000313" key="2">
    <source>
        <dbReference type="Proteomes" id="UP000192707"/>
    </source>
</evidence>
<sequence length="71" mass="8299">MTEAERGDAFQRFLDSTEPYNAKIREEGDLPWFEDSERREKVAARLGLPTSTSPDEVRRALFMRHRKATND</sequence>
<comment type="caution">
    <text evidence="1">The sequence shown here is derived from an EMBL/GenBank/DDBJ whole genome shotgun (WGS) entry which is preliminary data.</text>
</comment>
<dbReference type="Proteomes" id="UP000192707">
    <property type="component" value="Unassembled WGS sequence"/>
</dbReference>
<accession>A0A1W9Z517</accession>
<evidence type="ECO:0000313" key="1">
    <source>
        <dbReference type="EMBL" id="ORA07425.1"/>
    </source>
</evidence>
<name>A0A1W9Z517_MYCAI</name>
<keyword evidence="2" id="KW-1185">Reference proteome</keyword>
<proteinExistence type="predicted"/>
<dbReference type="AlphaFoldDB" id="A0A1W9Z517"/>
<organism evidence="1 2">
    <name type="scientific">Mycobacterium arosiense ATCC BAA-1401 = DSM 45069</name>
    <dbReference type="NCBI Taxonomy" id="1265311"/>
    <lineage>
        <taxon>Bacteria</taxon>
        <taxon>Bacillati</taxon>
        <taxon>Actinomycetota</taxon>
        <taxon>Actinomycetes</taxon>
        <taxon>Mycobacteriales</taxon>
        <taxon>Mycobacteriaceae</taxon>
        <taxon>Mycobacterium</taxon>
        <taxon>Mycobacterium avium complex (MAC)</taxon>
    </lineage>
</organism>
<protein>
    <submittedName>
        <fullName evidence="1">Uncharacterized protein</fullName>
    </submittedName>
</protein>
<dbReference type="EMBL" id="MVHG01000166">
    <property type="protein sequence ID" value="ORA07425.1"/>
    <property type="molecule type" value="Genomic_DNA"/>
</dbReference>